<evidence type="ECO:0000256" key="1">
    <source>
        <dbReference type="SAM" id="MobiDB-lite"/>
    </source>
</evidence>
<evidence type="ECO:0008006" key="4">
    <source>
        <dbReference type="Google" id="ProtNLM"/>
    </source>
</evidence>
<evidence type="ECO:0000313" key="3">
    <source>
        <dbReference type="Proteomes" id="UP000821853"/>
    </source>
</evidence>
<feature type="compositionally biased region" description="Low complexity" evidence="1">
    <location>
        <begin position="113"/>
        <end position="130"/>
    </location>
</feature>
<dbReference type="VEuPathDB" id="VectorBase:HLOH_040939"/>
<dbReference type="OrthoDB" id="10626388at2759"/>
<feature type="compositionally biased region" description="Low complexity" evidence="1">
    <location>
        <begin position="174"/>
        <end position="186"/>
    </location>
</feature>
<accession>A0A9J6GD78</accession>
<feature type="compositionally biased region" description="Basic and acidic residues" evidence="1">
    <location>
        <begin position="161"/>
        <end position="170"/>
    </location>
</feature>
<protein>
    <recommendedName>
        <fullName evidence="4">Tick transposon</fullName>
    </recommendedName>
</protein>
<feature type="region of interest" description="Disordered" evidence="1">
    <location>
        <begin position="87"/>
        <end position="211"/>
    </location>
</feature>
<dbReference type="EMBL" id="JABSTR010000006">
    <property type="protein sequence ID" value="KAH9373338.1"/>
    <property type="molecule type" value="Genomic_DNA"/>
</dbReference>
<gene>
    <name evidence="2" type="ORF">HPB48_018391</name>
</gene>
<keyword evidence="3" id="KW-1185">Reference proteome</keyword>
<organism evidence="2 3">
    <name type="scientific">Haemaphysalis longicornis</name>
    <name type="common">Bush tick</name>
    <dbReference type="NCBI Taxonomy" id="44386"/>
    <lineage>
        <taxon>Eukaryota</taxon>
        <taxon>Metazoa</taxon>
        <taxon>Ecdysozoa</taxon>
        <taxon>Arthropoda</taxon>
        <taxon>Chelicerata</taxon>
        <taxon>Arachnida</taxon>
        <taxon>Acari</taxon>
        <taxon>Parasitiformes</taxon>
        <taxon>Ixodida</taxon>
        <taxon>Ixodoidea</taxon>
        <taxon>Ixodidae</taxon>
        <taxon>Haemaphysalinae</taxon>
        <taxon>Haemaphysalis</taxon>
    </lineage>
</organism>
<name>A0A9J6GD78_HAELO</name>
<comment type="caution">
    <text evidence="2">The sequence shown here is derived from an EMBL/GenBank/DDBJ whole genome shotgun (WGS) entry which is preliminary data.</text>
</comment>
<reference evidence="2 3" key="1">
    <citation type="journal article" date="2020" name="Cell">
        <title>Large-Scale Comparative Analyses of Tick Genomes Elucidate Their Genetic Diversity and Vector Capacities.</title>
        <authorList>
            <consortium name="Tick Genome and Microbiome Consortium (TIGMIC)"/>
            <person name="Jia N."/>
            <person name="Wang J."/>
            <person name="Shi W."/>
            <person name="Du L."/>
            <person name="Sun Y."/>
            <person name="Zhan W."/>
            <person name="Jiang J.F."/>
            <person name="Wang Q."/>
            <person name="Zhang B."/>
            <person name="Ji P."/>
            <person name="Bell-Sakyi L."/>
            <person name="Cui X.M."/>
            <person name="Yuan T.T."/>
            <person name="Jiang B.G."/>
            <person name="Yang W.F."/>
            <person name="Lam T.T."/>
            <person name="Chang Q.C."/>
            <person name="Ding S.J."/>
            <person name="Wang X.J."/>
            <person name="Zhu J.G."/>
            <person name="Ruan X.D."/>
            <person name="Zhao L."/>
            <person name="Wei J.T."/>
            <person name="Ye R.Z."/>
            <person name="Que T.C."/>
            <person name="Du C.H."/>
            <person name="Zhou Y.H."/>
            <person name="Cheng J.X."/>
            <person name="Dai P.F."/>
            <person name="Guo W.B."/>
            <person name="Han X.H."/>
            <person name="Huang E.J."/>
            <person name="Li L.F."/>
            <person name="Wei W."/>
            <person name="Gao Y.C."/>
            <person name="Liu J.Z."/>
            <person name="Shao H.Z."/>
            <person name="Wang X."/>
            <person name="Wang C.C."/>
            <person name="Yang T.C."/>
            <person name="Huo Q.B."/>
            <person name="Li W."/>
            <person name="Chen H.Y."/>
            <person name="Chen S.E."/>
            <person name="Zhou L.G."/>
            <person name="Ni X.B."/>
            <person name="Tian J.H."/>
            <person name="Sheng Y."/>
            <person name="Liu T."/>
            <person name="Pan Y.S."/>
            <person name="Xia L.Y."/>
            <person name="Li J."/>
            <person name="Zhao F."/>
            <person name="Cao W.C."/>
        </authorList>
    </citation>
    <scope>NUCLEOTIDE SEQUENCE [LARGE SCALE GENOMIC DNA]</scope>
    <source>
        <strain evidence="2">HaeL-2018</strain>
    </source>
</reference>
<dbReference type="AlphaFoldDB" id="A0A9J6GD78"/>
<sequence>MLAVFVASVTWRTKKKKKTVIKAQEDTEEKLRTKDLRLVKMNLTLPTQLSVLILSPHLFSVLDVKQQNLKGGFNDAVLRLASVSPGKVAVGERHQSVPGRPRSESGGCGGSLTVPTTCATAPTTSSTTTATDRRDSSVPRGAAPADELSTKSRRSGCWPKNEPDDGDRYSQLESLSSRPRTPPSSSGREDDEASSLGPGGGGPEQRASSSPRGSVAWVAALMNHRFVRSFSERLVGGKRARAECWWRKLRAQRLTDAGLPILIKPATEGTIIKQVTRLGKSRCVKLVFQGDCIPAHVKVYHFRHAVRPFVPKPLQCRKCLKIDHLNSVCGRATVCSNVQGLTMPKLAP</sequence>
<evidence type="ECO:0000313" key="2">
    <source>
        <dbReference type="EMBL" id="KAH9373338.1"/>
    </source>
</evidence>
<dbReference type="Proteomes" id="UP000821853">
    <property type="component" value="Chromosome 4"/>
</dbReference>
<proteinExistence type="predicted"/>